<protein>
    <submittedName>
        <fullName evidence="2">Uncharacterized protein</fullName>
    </submittedName>
</protein>
<organism evidence="2 3">
    <name type="scientific">Starmerella bacillaris</name>
    <name type="common">Yeast</name>
    <name type="synonym">Candida zemplinina</name>
    <dbReference type="NCBI Taxonomy" id="1247836"/>
    <lineage>
        <taxon>Eukaryota</taxon>
        <taxon>Fungi</taxon>
        <taxon>Dikarya</taxon>
        <taxon>Ascomycota</taxon>
        <taxon>Saccharomycotina</taxon>
        <taxon>Dipodascomycetes</taxon>
        <taxon>Dipodascales</taxon>
        <taxon>Trichomonascaceae</taxon>
        <taxon>Starmerella</taxon>
    </lineage>
</organism>
<proteinExistence type="predicted"/>
<dbReference type="AlphaFoldDB" id="A0AAV5RH24"/>
<evidence type="ECO:0000313" key="3">
    <source>
        <dbReference type="Proteomes" id="UP001362899"/>
    </source>
</evidence>
<evidence type="ECO:0000256" key="1">
    <source>
        <dbReference type="SAM" id="Phobius"/>
    </source>
</evidence>
<accession>A0AAV5RH24</accession>
<evidence type="ECO:0000313" key="2">
    <source>
        <dbReference type="EMBL" id="GMM50804.1"/>
    </source>
</evidence>
<keyword evidence="3" id="KW-1185">Reference proteome</keyword>
<gene>
    <name evidence="2" type="ORF">DASB73_017620</name>
</gene>
<keyword evidence="1" id="KW-1133">Transmembrane helix</keyword>
<comment type="caution">
    <text evidence="2">The sequence shown here is derived from an EMBL/GenBank/DDBJ whole genome shotgun (WGS) entry which is preliminary data.</text>
</comment>
<feature type="transmembrane region" description="Helical" evidence="1">
    <location>
        <begin position="85"/>
        <end position="104"/>
    </location>
</feature>
<dbReference type="Proteomes" id="UP001362899">
    <property type="component" value="Unassembled WGS sequence"/>
</dbReference>
<reference evidence="2 3" key="1">
    <citation type="journal article" date="2023" name="Elife">
        <title>Identification of key yeast species and microbe-microbe interactions impacting larval growth of Drosophila in the wild.</title>
        <authorList>
            <person name="Mure A."/>
            <person name="Sugiura Y."/>
            <person name="Maeda R."/>
            <person name="Honda K."/>
            <person name="Sakurai N."/>
            <person name="Takahashi Y."/>
            <person name="Watada M."/>
            <person name="Katoh T."/>
            <person name="Gotoh A."/>
            <person name="Gotoh Y."/>
            <person name="Taniguchi I."/>
            <person name="Nakamura K."/>
            <person name="Hayashi T."/>
            <person name="Katayama T."/>
            <person name="Uemura T."/>
            <person name="Hattori Y."/>
        </authorList>
    </citation>
    <scope>NUCLEOTIDE SEQUENCE [LARGE SCALE GENOMIC DNA]</scope>
    <source>
        <strain evidence="2 3">SB-73</strain>
    </source>
</reference>
<keyword evidence="1" id="KW-0812">Transmembrane</keyword>
<feature type="transmembrane region" description="Helical" evidence="1">
    <location>
        <begin position="110"/>
        <end position="131"/>
    </location>
</feature>
<name>A0AAV5RH24_STABA</name>
<sequence length="170" mass="18673">MSLTQAIISVAACSPFFARKSIPGVLNFTFSKFTLRNYLLNQLLFQSWNRALLAAYVVYNMRIVEKLFGSAKYKTILVKSVFKGLVYQAVLGYAFSLLGCSIPFTPGPLVLLGVMLACYIHMVPSVSYISFGQNLRVSNKWSTYMALFLLTDGVGDIVKLSCGAAALALN</sequence>
<dbReference type="EMBL" id="BTGC01000003">
    <property type="protein sequence ID" value="GMM50804.1"/>
    <property type="molecule type" value="Genomic_DNA"/>
</dbReference>
<keyword evidence="1" id="KW-0472">Membrane</keyword>